<proteinExistence type="predicted"/>
<dbReference type="InterPro" id="IPR027417">
    <property type="entry name" value="P-loop_NTPase"/>
</dbReference>
<dbReference type="eggNOG" id="COG0703">
    <property type="taxonomic scope" value="Bacteria"/>
</dbReference>
<dbReference type="Gene3D" id="3.40.50.300">
    <property type="entry name" value="P-loop containing nucleotide triphosphate hydrolases"/>
    <property type="match status" value="1"/>
</dbReference>
<name>E7RDH4_9BACL</name>
<protein>
    <submittedName>
        <fullName evidence="1">Uncharacterized protein</fullName>
    </submittedName>
</protein>
<comment type="caution">
    <text evidence="1">The sequence shown here is derived from an EMBL/GenBank/DDBJ whole genome shotgun (WGS) entry which is preliminary data.</text>
</comment>
<dbReference type="Pfam" id="PF13671">
    <property type="entry name" value="AAA_33"/>
    <property type="match status" value="1"/>
</dbReference>
<dbReference type="Proteomes" id="UP000003052">
    <property type="component" value="Unassembled WGS sequence"/>
</dbReference>
<gene>
    <name evidence="1" type="ORF">GPDM_02510</name>
</gene>
<sequence>MTVGKTHSGKTIFAKALEKRMPNSVAIDQDVQAEILSIFYPNLIPKEGTNTIKYALTQTIVDYTVEQTNCHIILSNSNRSYKAREKLLNYFKENNFICILVNFEVHDRILEERIKESHRDKTILRTMSFFEEVLIQQQKDAFLEKKNAPTEKEADYLFRIKSSGDFNIVISKITELLINT</sequence>
<reference evidence="1 2" key="1">
    <citation type="journal article" date="2011" name="J. Bacteriol.">
        <title>The Draft Genome of Planococcus donghaensis MPA1U2 Reveals Nonsporulation Pathways Controlled by a Conserved Spo0A Regulon.</title>
        <authorList>
            <person name="Pearson M.D."/>
            <person name="Noller H.F."/>
        </authorList>
    </citation>
    <scope>NUCLEOTIDE SEQUENCE [LARGE SCALE GENOMIC DNA]</scope>
    <source>
        <strain evidence="1 2">MPA1U2</strain>
    </source>
</reference>
<accession>E7RDH4</accession>
<dbReference type="SUPFAM" id="SSF52540">
    <property type="entry name" value="P-loop containing nucleoside triphosphate hydrolases"/>
    <property type="match status" value="1"/>
</dbReference>
<evidence type="ECO:0000313" key="1">
    <source>
        <dbReference type="EMBL" id="EGA90978.1"/>
    </source>
</evidence>
<organism evidence="1 2">
    <name type="scientific">Planococcus donghaensis MPA1U2</name>
    <dbReference type="NCBI Taxonomy" id="933115"/>
    <lineage>
        <taxon>Bacteria</taxon>
        <taxon>Bacillati</taxon>
        <taxon>Bacillota</taxon>
        <taxon>Bacilli</taxon>
        <taxon>Bacillales</taxon>
        <taxon>Caryophanaceae</taxon>
        <taxon>Planococcus</taxon>
    </lineage>
</organism>
<evidence type="ECO:0000313" key="2">
    <source>
        <dbReference type="Proteomes" id="UP000003052"/>
    </source>
</evidence>
<dbReference type="EMBL" id="AEPB01000008">
    <property type="protein sequence ID" value="EGA90978.1"/>
    <property type="molecule type" value="Genomic_DNA"/>
</dbReference>
<dbReference type="AlphaFoldDB" id="E7RDH4"/>